<proteinExistence type="predicted"/>
<gene>
    <name evidence="1" type="ORF">D0X99_16405</name>
</gene>
<protein>
    <submittedName>
        <fullName evidence="1">Uncharacterized protein</fullName>
    </submittedName>
</protein>
<dbReference type="AlphaFoldDB" id="A0A418PNE9"/>
<sequence length="69" mass="7840">MQPGTFSSEGVIVIIDSLFEGISSKFPYTGSTMIERKSVKIRFNLTKIHQVKRFNLIASFFPEIPLFIS</sequence>
<dbReference type="Proteomes" id="UP000283522">
    <property type="component" value="Unassembled WGS sequence"/>
</dbReference>
<organism evidence="1 2">
    <name type="scientific">Algoriphagus lacus</name>
    <dbReference type="NCBI Taxonomy" id="2056311"/>
    <lineage>
        <taxon>Bacteria</taxon>
        <taxon>Pseudomonadati</taxon>
        <taxon>Bacteroidota</taxon>
        <taxon>Cytophagia</taxon>
        <taxon>Cytophagales</taxon>
        <taxon>Cyclobacteriaceae</taxon>
        <taxon>Algoriphagus</taxon>
    </lineage>
</organism>
<evidence type="ECO:0000313" key="2">
    <source>
        <dbReference type="Proteomes" id="UP000283522"/>
    </source>
</evidence>
<reference evidence="1 2" key="1">
    <citation type="submission" date="2018-09" db="EMBL/GenBank/DDBJ databases">
        <authorList>
            <person name="Wang X."/>
            <person name="Du Z."/>
        </authorList>
    </citation>
    <scope>NUCLEOTIDE SEQUENCE [LARGE SCALE GENOMIC DNA]</scope>
    <source>
        <strain evidence="1 2">N3</strain>
    </source>
</reference>
<accession>A0A418PNE9</accession>
<comment type="caution">
    <text evidence="1">The sequence shown here is derived from an EMBL/GenBank/DDBJ whole genome shotgun (WGS) entry which is preliminary data.</text>
</comment>
<keyword evidence="2" id="KW-1185">Reference proteome</keyword>
<evidence type="ECO:0000313" key="1">
    <source>
        <dbReference type="EMBL" id="RIW13357.1"/>
    </source>
</evidence>
<dbReference type="EMBL" id="QXML01000009">
    <property type="protein sequence ID" value="RIW13357.1"/>
    <property type="molecule type" value="Genomic_DNA"/>
</dbReference>
<name>A0A418PNE9_9BACT</name>